<dbReference type="GO" id="GO:0015031">
    <property type="term" value="P:protein transport"/>
    <property type="evidence" value="ECO:0007669"/>
    <property type="project" value="UniProtKB-KW"/>
</dbReference>
<keyword evidence="5" id="KW-0653">Protein transport</keyword>
<evidence type="ECO:0000256" key="2">
    <source>
        <dbReference type="ARBA" id="ARBA00022448"/>
    </source>
</evidence>
<name>A0A0C1UF74_9CLOT</name>
<proteinExistence type="inferred from homology"/>
<comment type="similarity">
    <text evidence="9">Belongs to the OXA1/ALB3/YidC family.</text>
</comment>
<sequence length="213" mass="24246">MSIIYNVLTELLNSIFNLVGDFGIAIIIVTVLVKLILLPMSIKQKVNMEEQKKLSENIAKLKEKYKDNKEQLDKELQVHYKEASKSMKGCLTTLIQLPIIMGLYRVIISMPIEVGTIIIPWVYSIKAVDSYYIAPIIYVLISLMPQLLNYVGYFKLSSKVAINKVSIISTAIVSLLISFKMPVALIIYFITNSIFSVIEEIIFRIYMKNKATI</sequence>
<accession>A0A0C1UF74</accession>
<evidence type="ECO:0000256" key="4">
    <source>
        <dbReference type="ARBA" id="ARBA00022692"/>
    </source>
</evidence>
<keyword evidence="2" id="KW-0813">Transport</keyword>
<dbReference type="CDD" id="cd20070">
    <property type="entry name" value="5TM_YidC_Alb3"/>
    <property type="match status" value="1"/>
</dbReference>
<keyword evidence="4 9" id="KW-0812">Transmembrane</keyword>
<dbReference type="InterPro" id="IPR028055">
    <property type="entry name" value="YidC/Oxa/ALB_C"/>
</dbReference>
<keyword evidence="14" id="KW-1185">Reference proteome</keyword>
<dbReference type="OrthoDB" id="2380676at2"/>
<dbReference type="Proteomes" id="UP000031366">
    <property type="component" value="Unassembled WGS sequence"/>
</dbReference>
<evidence type="ECO:0000256" key="9">
    <source>
        <dbReference type="RuleBase" id="RU003945"/>
    </source>
</evidence>
<feature type="domain" description="Membrane insertase YidC/Oxa/ALB C-terminal" evidence="12">
    <location>
        <begin position="22"/>
        <end position="203"/>
    </location>
</feature>
<dbReference type="GO" id="GO:0032977">
    <property type="term" value="F:membrane insertase activity"/>
    <property type="evidence" value="ECO:0007669"/>
    <property type="project" value="InterPro"/>
</dbReference>
<evidence type="ECO:0000313" key="14">
    <source>
        <dbReference type="Proteomes" id="UP000031366"/>
    </source>
</evidence>
<evidence type="ECO:0000256" key="6">
    <source>
        <dbReference type="ARBA" id="ARBA00022989"/>
    </source>
</evidence>
<dbReference type="RefSeq" id="WP_039634247.1">
    <property type="nucleotide sequence ID" value="NZ_AYSO01000018.1"/>
</dbReference>
<dbReference type="NCBIfam" id="TIGR03592">
    <property type="entry name" value="yidC_oxa1_cterm"/>
    <property type="match status" value="1"/>
</dbReference>
<dbReference type="EMBL" id="AYSO01000018">
    <property type="protein sequence ID" value="KIE46005.1"/>
    <property type="molecule type" value="Genomic_DNA"/>
</dbReference>
<organism evidence="13 14">
    <name type="scientific">Clostridium argentinense CDC 2741</name>
    <dbReference type="NCBI Taxonomy" id="1418104"/>
    <lineage>
        <taxon>Bacteria</taxon>
        <taxon>Bacillati</taxon>
        <taxon>Bacillota</taxon>
        <taxon>Clostridia</taxon>
        <taxon>Eubacteriales</taxon>
        <taxon>Clostridiaceae</taxon>
        <taxon>Clostridium</taxon>
    </lineage>
</organism>
<dbReference type="InterPro" id="IPR001708">
    <property type="entry name" value="YidC/ALB3/OXA1/COX18"/>
</dbReference>
<dbReference type="InterPro" id="IPR047196">
    <property type="entry name" value="YidC_ALB_C"/>
</dbReference>
<evidence type="ECO:0000256" key="3">
    <source>
        <dbReference type="ARBA" id="ARBA00022475"/>
    </source>
</evidence>
<evidence type="ECO:0000256" key="1">
    <source>
        <dbReference type="ARBA" id="ARBA00004651"/>
    </source>
</evidence>
<feature type="transmembrane region" description="Helical" evidence="11">
    <location>
        <begin position="130"/>
        <end position="148"/>
    </location>
</feature>
<keyword evidence="7 11" id="KW-0472">Membrane</keyword>
<evidence type="ECO:0000256" key="10">
    <source>
        <dbReference type="SAM" id="Coils"/>
    </source>
</evidence>
<evidence type="ECO:0000259" key="12">
    <source>
        <dbReference type="Pfam" id="PF02096"/>
    </source>
</evidence>
<feature type="transmembrane region" description="Helical" evidence="11">
    <location>
        <begin position="185"/>
        <end position="207"/>
    </location>
</feature>
<dbReference type="AlphaFoldDB" id="A0A0C1UF74"/>
<keyword evidence="6 11" id="KW-1133">Transmembrane helix</keyword>
<comment type="caution">
    <text evidence="13">The sequence shown here is derived from an EMBL/GenBank/DDBJ whole genome shotgun (WGS) entry which is preliminary data.</text>
</comment>
<feature type="transmembrane region" description="Helical" evidence="11">
    <location>
        <begin position="15"/>
        <end position="38"/>
    </location>
</feature>
<feature type="transmembrane region" description="Helical" evidence="11">
    <location>
        <begin position="103"/>
        <end position="124"/>
    </location>
</feature>
<feature type="transmembrane region" description="Helical" evidence="11">
    <location>
        <begin position="160"/>
        <end position="179"/>
    </location>
</feature>
<dbReference type="Pfam" id="PF02096">
    <property type="entry name" value="60KD_IMP"/>
    <property type="match status" value="1"/>
</dbReference>
<protein>
    <submittedName>
        <fullName evidence="13">Membrane insertase, YidC/Oxa1 family domain protein</fullName>
    </submittedName>
</protein>
<feature type="coiled-coil region" evidence="10">
    <location>
        <begin position="48"/>
        <end position="82"/>
    </location>
</feature>
<gene>
    <name evidence="13" type="primary">yidC</name>
    <name evidence="13" type="ORF">U732_2089</name>
</gene>
<comment type="subcellular location">
    <subcellularLocation>
        <location evidence="1">Cell membrane</location>
        <topology evidence="1">Multi-pass membrane protein</topology>
    </subcellularLocation>
    <subcellularLocation>
        <location evidence="9">Membrane</location>
        <topology evidence="9">Multi-pass membrane protein</topology>
    </subcellularLocation>
</comment>
<reference evidence="13 14" key="1">
    <citation type="journal article" date="2015" name="Infect. Genet. Evol.">
        <title>Genomic sequences of six botulinum neurotoxin-producing strains representing three clostridial species illustrate the mobility and diversity of botulinum neurotoxin genes.</title>
        <authorList>
            <person name="Smith T.J."/>
            <person name="Hill K.K."/>
            <person name="Xie G."/>
            <person name="Foley B.T."/>
            <person name="Williamson C.H."/>
            <person name="Foster J.T."/>
            <person name="Johnson S.L."/>
            <person name="Chertkov O."/>
            <person name="Teshima H."/>
            <person name="Gibbons H.S."/>
            <person name="Johnsky L.A."/>
            <person name="Karavis M.A."/>
            <person name="Smith L.A."/>
        </authorList>
    </citation>
    <scope>NUCLEOTIDE SEQUENCE [LARGE SCALE GENOMIC DNA]</scope>
    <source>
        <strain evidence="13 14">CDC 2741</strain>
    </source>
</reference>
<dbReference type="GO" id="GO:0051205">
    <property type="term" value="P:protein insertion into membrane"/>
    <property type="evidence" value="ECO:0007669"/>
    <property type="project" value="TreeGrafter"/>
</dbReference>
<dbReference type="GO" id="GO:0005886">
    <property type="term" value="C:plasma membrane"/>
    <property type="evidence" value="ECO:0007669"/>
    <property type="project" value="UniProtKB-SubCell"/>
</dbReference>
<evidence type="ECO:0000256" key="5">
    <source>
        <dbReference type="ARBA" id="ARBA00022927"/>
    </source>
</evidence>
<evidence type="ECO:0000313" key="13">
    <source>
        <dbReference type="EMBL" id="KIE46005.1"/>
    </source>
</evidence>
<evidence type="ECO:0000256" key="11">
    <source>
        <dbReference type="SAM" id="Phobius"/>
    </source>
</evidence>
<keyword evidence="8" id="KW-0143">Chaperone</keyword>
<dbReference type="STRING" id="29341.RSJ17_02755"/>
<dbReference type="PANTHER" id="PTHR12428">
    <property type="entry name" value="OXA1"/>
    <property type="match status" value="1"/>
</dbReference>
<evidence type="ECO:0000256" key="8">
    <source>
        <dbReference type="ARBA" id="ARBA00023186"/>
    </source>
</evidence>
<keyword evidence="3" id="KW-1003">Cell membrane</keyword>
<keyword evidence="10" id="KW-0175">Coiled coil</keyword>
<dbReference type="PANTHER" id="PTHR12428:SF65">
    <property type="entry name" value="CYTOCHROME C OXIDASE ASSEMBLY PROTEIN COX18, MITOCHONDRIAL"/>
    <property type="match status" value="1"/>
</dbReference>
<evidence type="ECO:0000256" key="7">
    <source>
        <dbReference type="ARBA" id="ARBA00023136"/>
    </source>
</evidence>